<evidence type="ECO:0008006" key="4">
    <source>
        <dbReference type="Google" id="ProtNLM"/>
    </source>
</evidence>
<dbReference type="PANTHER" id="PTHR36311">
    <property type="entry name" value="PHOTOSYSTEM I SUBUNIT O"/>
    <property type="match status" value="1"/>
</dbReference>
<reference evidence="3" key="1">
    <citation type="submission" date="2017-04" db="EMBL/GenBank/DDBJ databases">
        <title>Population genomics of picophytoplankton unveils novel chromosome hypervariability.</title>
        <authorList>
            <consortium name="DOE Joint Genome Institute"/>
            <person name="Blanc-Mathieu R."/>
            <person name="Krasovec M."/>
            <person name="Hebrard M."/>
            <person name="Yau S."/>
            <person name="Desgranges E."/>
            <person name="Martin J."/>
            <person name="Schackwitz W."/>
            <person name="Kuo A."/>
            <person name="Salin G."/>
            <person name="Donnadieu C."/>
            <person name="Desdevises Y."/>
            <person name="Sanchez-Ferandin S."/>
            <person name="Moreau H."/>
            <person name="Rivals E."/>
            <person name="Grigoriev I.V."/>
            <person name="Grimsley N."/>
            <person name="Eyre-Walker A."/>
            <person name="Piganeau G."/>
        </authorList>
    </citation>
    <scope>NUCLEOTIDE SEQUENCE [LARGE SCALE GENOMIC DNA]</scope>
    <source>
        <strain evidence="3">RCC 1115</strain>
    </source>
</reference>
<dbReference type="InterPro" id="IPR017498">
    <property type="entry name" value="PSI_PsaO"/>
</dbReference>
<protein>
    <recommendedName>
        <fullName evidence="4">Photosystem I PsaO</fullName>
    </recommendedName>
</protein>
<gene>
    <name evidence="3" type="ORF">BE221DRAFT_64187</name>
</gene>
<feature type="region of interest" description="Disordered" evidence="1">
    <location>
        <begin position="57"/>
        <end position="120"/>
    </location>
</feature>
<keyword evidence="2" id="KW-1133">Transmembrane helix</keyword>
<evidence type="ECO:0000256" key="1">
    <source>
        <dbReference type="SAM" id="MobiDB-lite"/>
    </source>
</evidence>
<accession>A0A1Y5I3W4</accession>
<dbReference type="eggNOG" id="ENOG502S09E">
    <property type="taxonomic scope" value="Eukaryota"/>
</dbReference>
<sequence>STTRRLDDHDARARPDQRPATISARCLRSRCATRARAGTGEAWKTTTDGRGIREIRSGRAIGRPARSSARRGFGRCASVERSRENSRGILEGESRPRRVASTRARDVQSNEEGSSPVATPRWCGRRGKGCKARFAVKVNAANADLKFDDDWKKSNVAVHLASLFGWVIPSASPCPAFPDNASLFKVFSDRISENLAHFPTGPSADDPIWLYMLTWHMGLFACMMFGQIGVQARKQGYFGN</sequence>
<dbReference type="AlphaFoldDB" id="A0A1Y5I3W4"/>
<feature type="compositionally biased region" description="Basic and acidic residues" evidence="1">
    <location>
        <begin position="78"/>
        <end position="96"/>
    </location>
</feature>
<proteinExistence type="predicted"/>
<name>A0A1Y5I3W4_OSTTA</name>
<feature type="non-terminal residue" evidence="3">
    <location>
        <position position="1"/>
    </location>
</feature>
<feature type="transmembrane region" description="Helical" evidence="2">
    <location>
        <begin position="208"/>
        <end position="230"/>
    </location>
</feature>
<evidence type="ECO:0000256" key="2">
    <source>
        <dbReference type="SAM" id="Phobius"/>
    </source>
</evidence>
<organism evidence="3">
    <name type="scientific">Ostreococcus tauri</name>
    <name type="common">Marine green alga</name>
    <dbReference type="NCBI Taxonomy" id="70448"/>
    <lineage>
        <taxon>Eukaryota</taxon>
        <taxon>Viridiplantae</taxon>
        <taxon>Chlorophyta</taxon>
        <taxon>Mamiellophyceae</taxon>
        <taxon>Mamiellales</taxon>
        <taxon>Bathycoccaceae</taxon>
        <taxon>Ostreococcus</taxon>
    </lineage>
</organism>
<keyword evidence="2" id="KW-0812">Transmembrane</keyword>
<dbReference type="Pfam" id="PF22832">
    <property type="entry name" value="PsaO_TMD"/>
    <property type="match status" value="1"/>
</dbReference>
<dbReference type="PANTHER" id="PTHR36311:SF1">
    <property type="entry name" value="PHOTOSYSTEM I SUBUNIT O"/>
    <property type="match status" value="1"/>
</dbReference>
<dbReference type="Proteomes" id="UP000195557">
    <property type="component" value="Unassembled WGS sequence"/>
</dbReference>
<dbReference type="EMBL" id="KZ155839">
    <property type="protein sequence ID" value="OUS41815.1"/>
    <property type="molecule type" value="Genomic_DNA"/>
</dbReference>
<keyword evidence="2" id="KW-0472">Membrane</keyword>
<evidence type="ECO:0000313" key="3">
    <source>
        <dbReference type="EMBL" id="OUS41815.1"/>
    </source>
</evidence>